<keyword evidence="1" id="KW-0863">Zinc-finger</keyword>
<protein>
    <recommendedName>
        <fullName evidence="2">C2H2-type domain-containing protein</fullName>
    </recommendedName>
</protein>
<dbReference type="SMART" id="SM00355">
    <property type="entry name" value="ZnF_C2H2"/>
    <property type="match status" value="4"/>
</dbReference>
<dbReference type="AlphaFoldDB" id="A0AAD9V1K1"/>
<evidence type="ECO:0000256" key="1">
    <source>
        <dbReference type="PROSITE-ProRule" id="PRU00042"/>
    </source>
</evidence>
<sequence length="398" mass="46710">MSEKNSFHEFYVVWESSCRNFIEDINFASQEAKSSIRLYIFLRKDTPSKALPPSYNWIEKHYSLTTSPYASHTELTACLLRKYGKFDHNRGEKVPERHVYLVAERDREYEELIAILKAFNSVVSFQEINGLEMEIWGVLPNSCHFCRLLFTNAEDVEAHNVKKHDNFCDNTSCYRHLRRFRCKEDLDKHKATRSYCETCNELFCSDQLKMAHMAREHGVPVKNHKSETNSLAQPVSKTKISCKFCPGKEFISWEQEEIHMKLSHKKCNCSCAQYFATREEYLEHFYSVYPLPCYENRKCPQRFRSVHYQALHHREVHNSPNPFYCVPCHKRKLENKQGRGTKTSFKDDKSLRIHGSSLGHNEIEMFLIDLDDHGAMATSETAVHKRSPARTCSNLNYF</sequence>
<organism evidence="3 4">
    <name type="scientific">Acropora cervicornis</name>
    <name type="common">Staghorn coral</name>
    <dbReference type="NCBI Taxonomy" id="6130"/>
    <lineage>
        <taxon>Eukaryota</taxon>
        <taxon>Metazoa</taxon>
        <taxon>Cnidaria</taxon>
        <taxon>Anthozoa</taxon>
        <taxon>Hexacorallia</taxon>
        <taxon>Scleractinia</taxon>
        <taxon>Astrocoeniina</taxon>
        <taxon>Acroporidae</taxon>
        <taxon>Acropora</taxon>
    </lineage>
</organism>
<name>A0AAD9V1K1_ACRCE</name>
<keyword evidence="1" id="KW-0862">Zinc</keyword>
<dbReference type="Proteomes" id="UP001249851">
    <property type="component" value="Unassembled WGS sequence"/>
</dbReference>
<evidence type="ECO:0000259" key="2">
    <source>
        <dbReference type="PROSITE" id="PS50157"/>
    </source>
</evidence>
<reference evidence="3" key="2">
    <citation type="journal article" date="2023" name="Science">
        <title>Genomic signatures of disease resistance in endangered staghorn corals.</title>
        <authorList>
            <person name="Vollmer S.V."/>
            <person name="Selwyn J.D."/>
            <person name="Despard B.A."/>
            <person name="Roesel C.L."/>
        </authorList>
    </citation>
    <scope>NUCLEOTIDE SEQUENCE</scope>
    <source>
        <strain evidence="3">K2</strain>
    </source>
</reference>
<keyword evidence="1" id="KW-0479">Metal-binding</keyword>
<dbReference type="EMBL" id="JARQWQ010000047">
    <property type="protein sequence ID" value="KAK2557914.1"/>
    <property type="molecule type" value="Genomic_DNA"/>
</dbReference>
<dbReference type="GO" id="GO:0008270">
    <property type="term" value="F:zinc ion binding"/>
    <property type="evidence" value="ECO:0007669"/>
    <property type="project" value="UniProtKB-KW"/>
</dbReference>
<dbReference type="PROSITE" id="PS50157">
    <property type="entry name" value="ZINC_FINGER_C2H2_2"/>
    <property type="match status" value="1"/>
</dbReference>
<evidence type="ECO:0000313" key="3">
    <source>
        <dbReference type="EMBL" id="KAK2557914.1"/>
    </source>
</evidence>
<gene>
    <name evidence="3" type="ORF">P5673_019898</name>
</gene>
<comment type="caution">
    <text evidence="3">The sequence shown here is derived from an EMBL/GenBank/DDBJ whole genome shotgun (WGS) entry which is preliminary data.</text>
</comment>
<keyword evidence="4" id="KW-1185">Reference proteome</keyword>
<evidence type="ECO:0000313" key="4">
    <source>
        <dbReference type="Proteomes" id="UP001249851"/>
    </source>
</evidence>
<feature type="domain" description="C2H2-type" evidence="2">
    <location>
        <begin position="291"/>
        <end position="322"/>
    </location>
</feature>
<dbReference type="InterPro" id="IPR013087">
    <property type="entry name" value="Znf_C2H2_type"/>
</dbReference>
<proteinExistence type="predicted"/>
<accession>A0AAD9V1K1</accession>
<reference evidence="3" key="1">
    <citation type="journal article" date="2023" name="G3 (Bethesda)">
        <title>Whole genome assembly and annotation of the endangered Caribbean coral Acropora cervicornis.</title>
        <authorList>
            <person name="Selwyn J.D."/>
            <person name="Vollmer S.V."/>
        </authorList>
    </citation>
    <scope>NUCLEOTIDE SEQUENCE</scope>
    <source>
        <strain evidence="3">K2</strain>
    </source>
</reference>